<organism evidence="10 11">
    <name type="scientific">Effrenium voratum</name>
    <dbReference type="NCBI Taxonomy" id="2562239"/>
    <lineage>
        <taxon>Eukaryota</taxon>
        <taxon>Sar</taxon>
        <taxon>Alveolata</taxon>
        <taxon>Dinophyceae</taxon>
        <taxon>Suessiales</taxon>
        <taxon>Symbiodiniaceae</taxon>
        <taxon>Effrenium</taxon>
    </lineage>
</organism>
<name>A0AA36MR96_9DINO</name>
<evidence type="ECO:0000256" key="4">
    <source>
        <dbReference type="ARBA" id="ARBA00022801"/>
    </source>
</evidence>
<dbReference type="InterPro" id="IPR011992">
    <property type="entry name" value="EF-hand-dom_pair"/>
</dbReference>
<dbReference type="Gene3D" id="3.40.50.850">
    <property type="entry name" value="Isochorismatase-like"/>
    <property type="match status" value="1"/>
</dbReference>
<keyword evidence="5" id="KW-0106">Calcium</keyword>
<evidence type="ECO:0000256" key="8">
    <source>
        <dbReference type="ARBA" id="ARBA00043224"/>
    </source>
</evidence>
<feature type="domain" description="EF-hand" evidence="9">
    <location>
        <begin position="26"/>
        <end position="61"/>
    </location>
</feature>
<dbReference type="GO" id="GO:0008936">
    <property type="term" value="F:nicotinamidase activity"/>
    <property type="evidence" value="ECO:0007669"/>
    <property type="project" value="UniProtKB-EC"/>
</dbReference>
<dbReference type="SUPFAM" id="SSF47473">
    <property type="entry name" value="EF-hand"/>
    <property type="match status" value="1"/>
</dbReference>
<dbReference type="GO" id="GO:0005509">
    <property type="term" value="F:calcium ion binding"/>
    <property type="evidence" value="ECO:0007669"/>
    <property type="project" value="InterPro"/>
</dbReference>
<dbReference type="GO" id="GO:0019363">
    <property type="term" value="P:pyridine nucleotide biosynthetic process"/>
    <property type="evidence" value="ECO:0007669"/>
    <property type="project" value="UniProtKB-KW"/>
</dbReference>
<protein>
    <recommendedName>
        <fullName evidence="7">nicotinamidase</fullName>
        <ecNumber evidence="7">3.5.1.19</ecNumber>
    </recommendedName>
    <alternativeName>
        <fullName evidence="8">Nicotinamide deamidase</fullName>
    </alternativeName>
</protein>
<dbReference type="Pfam" id="PF13499">
    <property type="entry name" value="EF-hand_7"/>
    <property type="match status" value="1"/>
</dbReference>
<proteinExistence type="inferred from homology"/>
<evidence type="ECO:0000256" key="5">
    <source>
        <dbReference type="ARBA" id="ARBA00022837"/>
    </source>
</evidence>
<dbReference type="CDD" id="cd00051">
    <property type="entry name" value="EFh"/>
    <property type="match status" value="1"/>
</dbReference>
<dbReference type="InterPro" id="IPR000868">
    <property type="entry name" value="Isochorismatase-like_dom"/>
</dbReference>
<dbReference type="PANTHER" id="PTHR11080:SF2">
    <property type="entry name" value="LD05707P"/>
    <property type="match status" value="1"/>
</dbReference>
<dbReference type="PROSITE" id="PS50222">
    <property type="entry name" value="EF_HAND_2"/>
    <property type="match status" value="2"/>
</dbReference>
<dbReference type="EC" id="3.5.1.19" evidence="7"/>
<reference evidence="10" key="1">
    <citation type="submission" date="2023-08" db="EMBL/GenBank/DDBJ databases">
        <authorList>
            <person name="Chen Y."/>
            <person name="Shah S."/>
            <person name="Dougan E. K."/>
            <person name="Thang M."/>
            <person name="Chan C."/>
        </authorList>
    </citation>
    <scope>NUCLEOTIDE SEQUENCE</scope>
</reference>
<comment type="similarity">
    <text evidence="1">Belongs to the isochorismatase family.</text>
</comment>
<evidence type="ECO:0000313" key="11">
    <source>
        <dbReference type="Proteomes" id="UP001178507"/>
    </source>
</evidence>
<dbReference type="Pfam" id="PF00857">
    <property type="entry name" value="Isochorismatase"/>
    <property type="match status" value="1"/>
</dbReference>
<keyword evidence="4" id="KW-0378">Hydrolase</keyword>
<dbReference type="InterPro" id="IPR052347">
    <property type="entry name" value="Isochorismatase_Nicotinamidase"/>
</dbReference>
<gene>
    <name evidence="10" type="ORF">EVOR1521_LOCUS6065</name>
</gene>
<accession>A0AA36MR96</accession>
<dbReference type="AlphaFoldDB" id="A0AA36MR96"/>
<comment type="pathway">
    <text evidence="6">Cofactor biosynthesis; nicotinate biosynthesis; nicotinate from nicotinamide: step 1/1.</text>
</comment>
<dbReference type="SUPFAM" id="SSF52499">
    <property type="entry name" value="Isochorismatase-like hydrolases"/>
    <property type="match status" value="1"/>
</dbReference>
<evidence type="ECO:0000256" key="7">
    <source>
        <dbReference type="ARBA" id="ARBA00039017"/>
    </source>
</evidence>
<dbReference type="Proteomes" id="UP001178507">
    <property type="component" value="Unassembled WGS sequence"/>
</dbReference>
<dbReference type="InterPro" id="IPR036380">
    <property type="entry name" value="Isochorismatase-like_sf"/>
</dbReference>
<sequence>MGCNESTQVSSDVVPDSGKSMLQSGKPHFLAEKIFEKYDHNQNGLLEASELAALMKDAFPGETFTEQDQQLMLQSFDFDQNGSIGVNELRAFLRLYVPGQSMIKTKTALIIIDVQNDFITGTLANPYKAAEIVPIINNIRDKFDCVCISYDWHPFEHCSFAESVSAGKFPIKEKVEKFAPFTPITLVADKDRPEHSQMLYPRHAVMDSEGGKCHADLVVKDQDLRVYKGTKPNIDSYSAFFDNIKANDTGLTAMLEKEGVTDVYCCGLVTDICVKSTALHGAEVGFNAYVIEDASKPLDQNNIEPTKKALAEAGVGWLTCKEALAKIESGKKELTLREYMSQAKKSVYAKRVHSELEGTLSSHAAKK</sequence>
<dbReference type="PANTHER" id="PTHR11080">
    <property type="entry name" value="PYRAZINAMIDASE/NICOTINAMIDASE"/>
    <property type="match status" value="1"/>
</dbReference>
<keyword evidence="3" id="KW-0479">Metal-binding</keyword>
<keyword evidence="11" id="KW-1185">Reference proteome</keyword>
<evidence type="ECO:0000256" key="6">
    <source>
        <dbReference type="ARBA" id="ARBA00037900"/>
    </source>
</evidence>
<evidence type="ECO:0000259" key="9">
    <source>
        <dbReference type="PROSITE" id="PS50222"/>
    </source>
</evidence>
<dbReference type="InterPro" id="IPR002048">
    <property type="entry name" value="EF_hand_dom"/>
</dbReference>
<evidence type="ECO:0000313" key="10">
    <source>
        <dbReference type="EMBL" id="CAJ1377203.1"/>
    </source>
</evidence>
<dbReference type="SMART" id="SM00054">
    <property type="entry name" value="EFh"/>
    <property type="match status" value="2"/>
</dbReference>
<dbReference type="PROSITE" id="PS00018">
    <property type="entry name" value="EF_HAND_1"/>
    <property type="match status" value="2"/>
</dbReference>
<dbReference type="InterPro" id="IPR018247">
    <property type="entry name" value="EF_Hand_1_Ca_BS"/>
</dbReference>
<comment type="caution">
    <text evidence="10">The sequence shown here is derived from an EMBL/GenBank/DDBJ whole genome shotgun (WGS) entry which is preliminary data.</text>
</comment>
<dbReference type="EMBL" id="CAUJNA010000447">
    <property type="protein sequence ID" value="CAJ1377203.1"/>
    <property type="molecule type" value="Genomic_DNA"/>
</dbReference>
<keyword evidence="2" id="KW-0662">Pyridine nucleotide biosynthesis</keyword>
<evidence type="ECO:0000256" key="3">
    <source>
        <dbReference type="ARBA" id="ARBA00022723"/>
    </source>
</evidence>
<feature type="domain" description="EF-hand" evidence="9">
    <location>
        <begin position="64"/>
        <end position="99"/>
    </location>
</feature>
<evidence type="ECO:0000256" key="2">
    <source>
        <dbReference type="ARBA" id="ARBA00022642"/>
    </source>
</evidence>
<dbReference type="Gene3D" id="1.10.238.10">
    <property type="entry name" value="EF-hand"/>
    <property type="match status" value="1"/>
</dbReference>
<evidence type="ECO:0000256" key="1">
    <source>
        <dbReference type="ARBA" id="ARBA00006336"/>
    </source>
</evidence>